<dbReference type="AlphaFoldDB" id="A0A3A4AYM7"/>
<reference evidence="2 3" key="1">
    <citation type="submission" date="2018-09" db="EMBL/GenBank/DDBJ databases">
        <title>YIM 75507 draft genome.</title>
        <authorList>
            <person name="Tang S."/>
            <person name="Feng Y."/>
        </authorList>
    </citation>
    <scope>NUCLEOTIDE SEQUENCE [LARGE SCALE GENOMIC DNA]</scope>
    <source>
        <strain evidence="2 3">YIM 75507</strain>
    </source>
</reference>
<accession>A0A3A4AYM7</accession>
<comment type="caution">
    <text evidence="2">The sequence shown here is derived from an EMBL/GenBank/DDBJ whole genome shotgun (WGS) entry which is preliminary data.</text>
</comment>
<evidence type="ECO:0000313" key="2">
    <source>
        <dbReference type="EMBL" id="RJL34223.1"/>
    </source>
</evidence>
<dbReference type="RefSeq" id="WP_119925523.1">
    <property type="nucleotide sequence ID" value="NZ_QZEY01000002.1"/>
</dbReference>
<keyword evidence="3" id="KW-1185">Reference proteome</keyword>
<evidence type="ECO:0000313" key="3">
    <source>
        <dbReference type="Proteomes" id="UP000265768"/>
    </source>
</evidence>
<gene>
    <name evidence="2" type="ORF">D5H75_07075</name>
</gene>
<organism evidence="2 3">
    <name type="scientific">Bailinhaonella thermotolerans</name>
    <dbReference type="NCBI Taxonomy" id="1070861"/>
    <lineage>
        <taxon>Bacteria</taxon>
        <taxon>Bacillati</taxon>
        <taxon>Actinomycetota</taxon>
        <taxon>Actinomycetes</taxon>
        <taxon>Streptosporangiales</taxon>
        <taxon>Streptosporangiaceae</taxon>
        <taxon>Bailinhaonella</taxon>
    </lineage>
</organism>
<proteinExistence type="predicted"/>
<sequence>MGLTRDGVPACGTLPKAPRVVTYDQGTGRAVRDVRPRLPRGFRLSGDEWLGGGRLLVVGEVGGTARAFAVDARSGAARPVPPTRREPQGPPEPAGLLGEMIPPGEPPGDFPGVTASGCLRPHPG</sequence>
<dbReference type="Proteomes" id="UP000265768">
    <property type="component" value="Unassembled WGS sequence"/>
</dbReference>
<name>A0A3A4AYM7_9ACTN</name>
<evidence type="ECO:0000256" key="1">
    <source>
        <dbReference type="SAM" id="MobiDB-lite"/>
    </source>
</evidence>
<dbReference type="EMBL" id="QZEY01000002">
    <property type="protein sequence ID" value="RJL34223.1"/>
    <property type="molecule type" value="Genomic_DNA"/>
</dbReference>
<protein>
    <submittedName>
        <fullName evidence="2">Uncharacterized protein</fullName>
    </submittedName>
</protein>
<feature type="region of interest" description="Disordered" evidence="1">
    <location>
        <begin position="72"/>
        <end position="124"/>
    </location>
</feature>